<proteinExistence type="predicted"/>
<gene>
    <name evidence="1" type="ORF">HETSPECPRED_001536</name>
</gene>
<dbReference type="Pfam" id="PF14022">
    <property type="entry name" value="DUF4238"/>
    <property type="match status" value="1"/>
</dbReference>
<dbReference type="Proteomes" id="UP000664521">
    <property type="component" value="Unassembled WGS sequence"/>
</dbReference>
<name>A0A8H3PES5_9LECA</name>
<keyword evidence="2" id="KW-1185">Reference proteome</keyword>
<accession>A0A8H3PES5</accession>
<sequence length="749" mass="86227">MASSSIQEGSQLRSQYHHFIPRFLLRNYAVFKNPGIVKPRTGRGKKKPAPVPSRLNTIDFASGTLIQEDVGRTFGFVDMYRDINASASDPFDLEKRLSRLENDAARIITDIKRAHDSGRQEVHLKRPEKDLLRRFIFIMLYRNRTLAGHYEKSTEKYDAVDREIMLSYMQEHGFRTPRDVWMSNIRAFVEIDLSKEFQEWLPELQKRAYPNDARWFLKNMQMSYLAFCTPESADDEFLLTQNSYSIFEGPNSPNGAWTDYHIFAPVSPRLLMVTRSCLLPSGIDGEEGEEERIAMLNQSKSMHWDLASADSCLEDLPIAKAGNNYSRMLDGKLVPLPTKISREKHIFFFKFFNLKATHVQKINQIFLEEALGTATLVYKSSIGLRLALEYYLASEDPGFKQMIRKVDAGLPDHVPRLDSYAWDTRREENRLPYLRMLENIAKNLGSTVTARYNMIDPVGIGRSMPNSTEFVEKYRKAGRLGDKNPVGPRIMDLYRKFGGNESTIMKDFQQASQIMRLLAITDRIIKSSDFDLKSVIRKQREDLISSLPTQRVWLFVKHMRGIGLQVVKLMNETGQSGVEGVEDTLFEAHMVFEPPALCRLMYRAVDIEVFMSKRPNFGVFATDITEVEIVQEMSLVFDKPGSIQDCGIPALREPTTLLLEQYEFNQEQNALPPSRESLYRVLSPEQLREIYLRHGIDLLFEKALEGLLPRATIKALKQVFFEKLYRLEFGGRVRTWRDADGYGSISVID</sequence>
<dbReference type="EMBL" id="CAJPDS010000127">
    <property type="protein sequence ID" value="CAF9939272.1"/>
    <property type="molecule type" value="Genomic_DNA"/>
</dbReference>
<organism evidence="1 2">
    <name type="scientific">Heterodermia speciosa</name>
    <dbReference type="NCBI Taxonomy" id="116794"/>
    <lineage>
        <taxon>Eukaryota</taxon>
        <taxon>Fungi</taxon>
        <taxon>Dikarya</taxon>
        <taxon>Ascomycota</taxon>
        <taxon>Pezizomycotina</taxon>
        <taxon>Lecanoromycetes</taxon>
        <taxon>OSLEUM clade</taxon>
        <taxon>Lecanoromycetidae</taxon>
        <taxon>Caliciales</taxon>
        <taxon>Physciaceae</taxon>
        <taxon>Heterodermia</taxon>
    </lineage>
</organism>
<evidence type="ECO:0008006" key="3">
    <source>
        <dbReference type="Google" id="ProtNLM"/>
    </source>
</evidence>
<comment type="caution">
    <text evidence="1">The sequence shown here is derived from an EMBL/GenBank/DDBJ whole genome shotgun (WGS) entry which is preliminary data.</text>
</comment>
<dbReference type="InterPro" id="IPR025332">
    <property type="entry name" value="DUF4238"/>
</dbReference>
<reference evidence="1" key="1">
    <citation type="submission" date="2021-03" db="EMBL/GenBank/DDBJ databases">
        <authorList>
            <person name="Tagirdzhanova G."/>
        </authorList>
    </citation>
    <scope>NUCLEOTIDE SEQUENCE</scope>
</reference>
<evidence type="ECO:0000313" key="1">
    <source>
        <dbReference type="EMBL" id="CAF9939272.1"/>
    </source>
</evidence>
<dbReference type="OrthoDB" id="5340163at2759"/>
<dbReference type="AlphaFoldDB" id="A0A8H3PES5"/>
<protein>
    <recommendedName>
        <fullName evidence="3">DUF4238 domain-containing protein</fullName>
    </recommendedName>
</protein>
<evidence type="ECO:0000313" key="2">
    <source>
        <dbReference type="Proteomes" id="UP000664521"/>
    </source>
</evidence>